<dbReference type="EMBL" id="JABFCX010000003">
    <property type="protein sequence ID" value="NNU17441.1"/>
    <property type="molecule type" value="Genomic_DNA"/>
</dbReference>
<feature type="signal peptide" evidence="1">
    <location>
        <begin position="1"/>
        <end position="17"/>
    </location>
</feature>
<protein>
    <submittedName>
        <fullName evidence="2">Uncharacterized protein</fullName>
    </submittedName>
</protein>
<sequence>MRAASYLLNMTKPIALAASAAIALSIAHSEPVRFYPDDLGQDGRITLSPGFSRDGTTLVLAQSECERIGPCPQYLKRSTWNGERWSRPERIPLPDDGRADYPVFAPDGRSIIFAWGGPQPSGAYENFDLFSLGLEEGAEPELLDYENLNRLRSGRTATLRYVNNEAPGALTEEGDLYFFSERLDEGPGERDIFVAPSDGEGGFLRARALGAPINTDKREDTPWVTPDGNLMLFTASSRGGEGNADLFVSTRSGGEWSDPEPLGPEANGPYADFAGRLTPDGQTLVFSSARPVKGRRGSVIQVWSVPVAEVPVLATALKESKN</sequence>
<proteinExistence type="predicted"/>
<keyword evidence="3" id="KW-1185">Reference proteome</keyword>
<organism evidence="2 3">
    <name type="scientific">Parvularcula mediterranea</name>
    <dbReference type="NCBI Taxonomy" id="2732508"/>
    <lineage>
        <taxon>Bacteria</taxon>
        <taxon>Pseudomonadati</taxon>
        <taxon>Pseudomonadota</taxon>
        <taxon>Alphaproteobacteria</taxon>
        <taxon>Parvularculales</taxon>
        <taxon>Parvularculaceae</taxon>
        <taxon>Parvularcula</taxon>
    </lineage>
</organism>
<evidence type="ECO:0000256" key="1">
    <source>
        <dbReference type="SAM" id="SignalP"/>
    </source>
</evidence>
<dbReference type="InterPro" id="IPR011659">
    <property type="entry name" value="WD40"/>
</dbReference>
<evidence type="ECO:0000313" key="3">
    <source>
        <dbReference type="Proteomes" id="UP000536835"/>
    </source>
</evidence>
<dbReference type="Gene3D" id="2.120.10.30">
    <property type="entry name" value="TolB, C-terminal domain"/>
    <property type="match status" value="1"/>
</dbReference>
<dbReference type="AlphaFoldDB" id="A0A7Y3RPP7"/>
<dbReference type="InterPro" id="IPR011042">
    <property type="entry name" value="6-blade_b-propeller_TolB-like"/>
</dbReference>
<dbReference type="Proteomes" id="UP000536835">
    <property type="component" value="Unassembled WGS sequence"/>
</dbReference>
<reference evidence="2 3" key="1">
    <citation type="submission" date="2020-05" db="EMBL/GenBank/DDBJ databases">
        <title>Parvularcula mediterraneae sp. nov., isolated from polypropylene straw from shallow seawater of the seashore of Laganas in Zakynthos island, Greece.</title>
        <authorList>
            <person name="Szabo I."/>
            <person name="Al-Omari J."/>
            <person name="Rado J."/>
            <person name="Szerdahelyi G.S."/>
        </authorList>
    </citation>
    <scope>NUCLEOTIDE SEQUENCE [LARGE SCALE GENOMIC DNA]</scope>
    <source>
        <strain evidence="2 3">ZS-1/3</strain>
    </source>
</reference>
<name>A0A7Y3RPP7_9PROT</name>
<accession>A0A7Y3RPP7</accession>
<evidence type="ECO:0000313" key="2">
    <source>
        <dbReference type="EMBL" id="NNU17441.1"/>
    </source>
</evidence>
<comment type="caution">
    <text evidence="2">The sequence shown here is derived from an EMBL/GenBank/DDBJ whole genome shotgun (WGS) entry which is preliminary data.</text>
</comment>
<keyword evidence="1" id="KW-0732">Signal</keyword>
<gene>
    <name evidence="2" type="ORF">HK107_14000</name>
</gene>
<dbReference type="SUPFAM" id="SSF82171">
    <property type="entry name" value="DPP6 N-terminal domain-like"/>
    <property type="match status" value="1"/>
</dbReference>
<feature type="chain" id="PRO_5031307512" evidence="1">
    <location>
        <begin position="18"/>
        <end position="322"/>
    </location>
</feature>
<dbReference type="Pfam" id="PF07676">
    <property type="entry name" value="PD40"/>
    <property type="match status" value="3"/>
</dbReference>